<feature type="transmembrane region" description="Helical" evidence="1">
    <location>
        <begin position="109"/>
        <end position="127"/>
    </location>
</feature>
<feature type="transmembrane region" description="Helical" evidence="1">
    <location>
        <begin position="203"/>
        <end position="224"/>
    </location>
</feature>
<keyword evidence="4" id="KW-1185">Reference proteome</keyword>
<dbReference type="STRING" id="1641165.XM38_11220"/>
<gene>
    <name evidence="3" type="primary">ybhN</name>
    <name evidence="3" type="ORF">XM38_006720</name>
</gene>
<feature type="signal peptide" evidence="2">
    <location>
        <begin position="1"/>
        <end position="21"/>
    </location>
</feature>
<sequence length="310" mass="33844">MQQRFLQIASVALAVSLFSLAAWRLTQEFQQYPPQQIWQSLLTIPTESALVAAVLVVLNYGVLTSYDTLAVRFVKRPLRYSQTALVAITSYGLSNSIGFTLLSSSAIRYRFYLAWGLSPLTIARIIIFCNLSFWVGVLTLCGVVFLTASLSLPAALNLPFQSLQVLGSVCLAIILGYLGWNALSQKALQIGRWRLPHVPMKLALVQVAVTSLDWVTEAAILYILLPPLPLTLHGFVGVYVLGQLAGIFSHVPGGLGVFETVLLLILSPPLPADALLASLLAFRAIYYGLPLLAACLLLGSYELHRDMERG</sequence>
<dbReference type="KEGG" id="hhg:XM38_006720"/>
<dbReference type="Proteomes" id="UP000191901">
    <property type="component" value="Chromosome"/>
</dbReference>
<dbReference type="AlphaFoldDB" id="A0A1Z3HHK1"/>
<keyword evidence="2" id="KW-0732">Signal</keyword>
<organism evidence="3 4">
    <name type="scientific">Halomicronema hongdechloris C2206</name>
    <dbReference type="NCBI Taxonomy" id="1641165"/>
    <lineage>
        <taxon>Bacteria</taxon>
        <taxon>Bacillati</taxon>
        <taxon>Cyanobacteriota</taxon>
        <taxon>Cyanophyceae</taxon>
        <taxon>Nodosilineales</taxon>
        <taxon>Nodosilineaceae</taxon>
        <taxon>Halomicronema</taxon>
    </lineage>
</organism>
<feature type="transmembrane region" description="Helical" evidence="1">
    <location>
        <begin position="134"/>
        <end position="156"/>
    </location>
</feature>
<feature type="transmembrane region" description="Helical" evidence="1">
    <location>
        <begin position="255"/>
        <end position="272"/>
    </location>
</feature>
<evidence type="ECO:0000313" key="4">
    <source>
        <dbReference type="Proteomes" id="UP000191901"/>
    </source>
</evidence>
<protein>
    <submittedName>
        <fullName evidence="3">Inner membrane protein YbhN</fullName>
    </submittedName>
</protein>
<reference evidence="3 4" key="1">
    <citation type="journal article" date="2016" name="Biochim. Biophys. Acta">
        <title>Characterization of red-shifted phycobilisomes isolated from the chlorophyll f-containing cyanobacterium Halomicronema hongdechloris.</title>
        <authorList>
            <person name="Li Y."/>
            <person name="Lin Y."/>
            <person name="Garvey C.J."/>
            <person name="Birch D."/>
            <person name="Corkery R.W."/>
            <person name="Loughlin P.C."/>
            <person name="Scheer H."/>
            <person name="Willows R.D."/>
            <person name="Chen M."/>
        </authorList>
    </citation>
    <scope>NUCLEOTIDE SEQUENCE [LARGE SCALE GENOMIC DNA]</scope>
    <source>
        <strain evidence="3 4">C2206</strain>
    </source>
</reference>
<feature type="transmembrane region" description="Helical" evidence="1">
    <location>
        <begin position="84"/>
        <end position="103"/>
    </location>
</feature>
<keyword evidence="1" id="KW-0812">Transmembrane</keyword>
<feature type="transmembrane region" description="Helical" evidence="1">
    <location>
        <begin position="37"/>
        <end position="63"/>
    </location>
</feature>
<dbReference type="RefSeq" id="WP_080809046.1">
    <property type="nucleotide sequence ID" value="NZ_CP021983.2"/>
</dbReference>
<evidence type="ECO:0000313" key="3">
    <source>
        <dbReference type="EMBL" id="ASC69743.1"/>
    </source>
</evidence>
<keyword evidence="1" id="KW-1133">Transmembrane helix</keyword>
<proteinExistence type="predicted"/>
<accession>A0A1Z3HHK1</accession>
<name>A0A1Z3HHK1_9CYAN</name>
<evidence type="ECO:0000256" key="1">
    <source>
        <dbReference type="SAM" id="Phobius"/>
    </source>
</evidence>
<keyword evidence="1" id="KW-0472">Membrane</keyword>
<feature type="transmembrane region" description="Helical" evidence="1">
    <location>
        <begin position="162"/>
        <end position="183"/>
    </location>
</feature>
<feature type="transmembrane region" description="Helical" evidence="1">
    <location>
        <begin position="284"/>
        <end position="303"/>
    </location>
</feature>
<evidence type="ECO:0000256" key="2">
    <source>
        <dbReference type="SAM" id="SignalP"/>
    </source>
</evidence>
<dbReference type="EMBL" id="CP021983">
    <property type="protein sequence ID" value="ASC69743.1"/>
    <property type="molecule type" value="Genomic_DNA"/>
</dbReference>
<feature type="chain" id="PRO_5013346119" evidence="2">
    <location>
        <begin position="22"/>
        <end position="310"/>
    </location>
</feature>
<dbReference type="OrthoDB" id="145485at2"/>